<keyword evidence="3" id="KW-0539">Nucleus</keyword>
<protein>
    <submittedName>
        <fullName evidence="6">Uncharacterized protein LOC115877675</fullName>
    </submittedName>
</protein>
<dbReference type="Pfam" id="PF03221">
    <property type="entry name" value="HTH_Tnp_Tc5"/>
    <property type="match status" value="1"/>
</dbReference>
<dbReference type="InterPro" id="IPR006600">
    <property type="entry name" value="HTH_CenpB_DNA-bd_dom"/>
</dbReference>
<evidence type="ECO:0000256" key="2">
    <source>
        <dbReference type="ARBA" id="ARBA00023125"/>
    </source>
</evidence>
<proteinExistence type="predicted"/>
<dbReference type="InterPro" id="IPR050863">
    <property type="entry name" value="CenT-Element_Derived"/>
</dbReference>
<evidence type="ECO:0000313" key="6">
    <source>
        <dbReference type="RefSeq" id="XP_030749805.1"/>
    </source>
</evidence>
<dbReference type="GO" id="GO:0003677">
    <property type="term" value="F:DNA binding"/>
    <property type="evidence" value="ECO:0007669"/>
    <property type="project" value="UniProtKB-KW"/>
</dbReference>
<dbReference type="SMART" id="SM00674">
    <property type="entry name" value="CENPB"/>
    <property type="match status" value="1"/>
</dbReference>
<dbReference type="OrthoDB" id="6756758at2759"/>
<name>A0A6J2XFS4_SITOR</name>
<keyword evidence="2" id="KW-0238">DNA-binding</keyword>
<dbReference type="RefSeq" id="XP_030749805.1">
    <property type="nucleotide sequence ID" value="XM_030893945.1"/>
</dbReference>
<dbReference type="SUPFAM" id="SSF46689">
    <property type="entry name" value="Homeodomain-like"/>
    <property type="match status" value="2"/>
</dbReference>
<sequence length="212" mass="24810">MPKTAPQESYTKKYSEESLNKAIEKVKNGMPKCTACNKYNIPRATLQFRLSDKFTKSSHGPSPILSSQEEDLLVNWIKDCQRKGFPRRKEDIQTSVKQFLDESPRENPFKNNLPGEGWYKAFMKRHPDLTTRKSEGVSVASSAISEQDIRKWFRDIHSYLNEKGYDEVLEHPERLFNADETNFQLCPQNKRVIYFGALKMCMRSSRVKQRRH</sequence>
<dbReference type="Gene3D" id="1.10.10.60">
    <property type="entry name" value="Homeodomain-like"/>
    <property type="match status" value="2"/>
</dbReference>
<evidence type="ECO:0000256" key="3">
    <source>
        <dbReference type="ARBA" id="ARBA00023242"/>
    </source>
</evidence>
<dbReference type="KEGG" id="soy:115877675"/>
<accession>A0A6J2XFS4</accession>
<dbReference type="InParanoid" id="A0A6J2XFS4"/>
<evidence type="ECO:0000259" key="4">
    <source>
        <dbReference type="PROSITE" id="PS51253"/>
    </source>
</evidence>
<dbReference type="Proteomes" id="UP000504635">
    <property type="component" value="Unplaced"/>
</dbReference>
<dbReference type="PANTHER" id="PTHR19303">
    <property type="entry name" value="TRANSPOSON"/>
    <property type="match status" value="1"/>
</dbReference>
<dbReference type="GO" id="GO:0005634">
    <property type="term" value="C:nucleus"/>
    <property type="evidence" value="ECO:0007669"/>
    <property type="project" value="UniProtKB-SubCell"/>
</dbReference>
<dbReference type="PROSITE" id="PS51253">
    <property type="entry name" value="HTH_CENPB"/>
    <property type="match status" value="1"/>
</dbReference>
<dbReference type="PANTHER" id="PTHR19303:SF74">
    <property type="entry name" value="POGO TRANSPOSABLE ELEMENT WITH KRAB DOMAIN"/>
    <property type="match status" value="1"/>
</dbReference>
<keyword evidence="5" id="KW-1185">Reference proteome</keyword>
<dbReference type="AlphaFoldDB" id="A0A6J2XFS4"/>
<dbReference type="Pfam" id="PF05225">
    <property type="entry name" value="HTH_psq"/>
    <property type="match status" value="1"/>
</dbReference>
<gene>
    <name evidence="6" type="primary">LOC115877675</name>
</gene>
<evidence type="ECO:0000313" key="5">
    <source>
        <dbReference type="Proteomes" id="UP000504635"/>
    </source>
</evidence>
<feature type="domain" description="HTH CENPB-type" evidence="4">
    <location>
        <begin position="57"/>
        <end position="132"/>
    </location>
</feature>
<comment type="subcellular location">
    <subcellularLocation>
        <location evidence="1">Nucleus</location>
    </subcellularLocation>
</comment>
<reference evidence="6" key="1">
    <citation type="submission" date="2025-08" db="UniProtKB">
        <authorList>
            <consortium name="RefSeq"/>
        </authorList>
    </citation>
    <scope>IDENTIFICATION</scope>
    <source>
        <tissue evidence="6">Gonads</tissue>
    </source>
</reference>
<organism evidence="5 6">
    <name type="scientific">Sitophilus oryzae</name>
    <name type="common">Rice weevil</name>
    <name type="synonym">Curculio oryzae</name>
    <dbReference type="NCBI Taxonomy" id="7048"/>
    <lineage>
        <taxon>Eukaryota</taxon>
        <taxon>Metazoa</taxon>
        <taxon>Ecdysozoa</taxon>
        <taxon>Arthropoda</taxon>
        <taxon>Hexapoda</taxon>
        <taxon>Insecta</taxon>
        <taxon>Pterygota</taxon>
        <taxon>Neoptera</taxon>
        <taxon>Endopterygota</taxon>
        <taxon>Coleoptera</taxon>
        <taxon>Polyphaga</taxon>
        <taxon>Cucujiformia</taxon>
        <taxon>Curculionidae</taxon>
        <taxon>Dryophthorinae</taxon>
        <taxon>Sitophilus</taxon>
    </lineage>
</organism>
<evidence type="ECO:0000256" key="1">
    <source>
        <dbReference type="ARBA" id="ARBA00004123"/>
    </source>
</evidence>
<dbReference type="InterPro" id="IPR007889">
    <property type="entry name" value="HTH_Psq"/>
</dbReference>
<dbReference type="InterPro" id="IPR009057">
    <property type="entry name" value="Homeodomain-like_sf"/>
</dbReference>
<dbReference type="GeneID" id="115877675"/>